<dbReference type="Proteomes" id="UP000775213">
    <property type="component" value="Unassembled WGS sequence"/>
</dbReference>
<evidence type="ECO:0000313" key="1">
    <source>
        <dbReference type="EMBL" id="KAH0454768.1"/>
    </source>
</evidence>
<dbReference type="EMBL" id="JAGFBR010000015">
    <property type="protein sequence ID" value="KAH0454768.1"/>
    <property type="molecule type" value="Genomic_DNA"/>
</dbReference>
<dbReference type="SUPFAM" id="SSF54001">
    <property type="entry name" value="Cysteine proteinases"/>
    <property type="match status" value="1"/>
</dbReference>
<accession>A0AAV7GGB5</accession>
<organism evidence="1 2">
    <name type="scientific">Dendrobium chrysotoxum</name>
    <name type="common">Orchid</name>
    <dbReference type="NCBI Taxonomy" id="161865"/>
    <lineage>
        <taxon>Eukaryota</taxon>
        <taxon>Viridiplantae</taxon>
        <taxon>Streptophyta</taxon>
        <taxon>Embryophyta</taxon>
        <taxon>Tracheophyta</taxon>
        <taxon>Spermatophyta</taxon>
        <taxon>Magnoliopsida</taxon>
        <taxon>Liliopsida</taxon>
        <taxon>Asparagales</taxon>
        <taxon>Orchidaceae</taxon>
        <taxon>Epidendroideae</taxon>
        <taxon>Malaxideae</taxon>
        <taxon>Dendrobiinae</taxon>
        <taxon>Dendrobium</taxon>
    </lineage>
</organism>
<dbReference type="AlphaFoldDB" id="A0AAV7GGB5"/>
<sequence>MANFKIPSTIPNVADNVEEFLTYNRPASITKFLPSRADIVVQPNQTNKGTNKNVAPAGLDIVEVASEARIELWPTKLIVDYAGRSDIIYQSGDVIIYRSQIDELIKSEYLDTNHIDAFGNFLIEKSKLCPGLYEPFLFVSSLHWAYHAFKVDTTGYISHITKESVSAASLLLVPIIEQSHWTLLVGNFKIKV</sequence>
<reference evidence="1 2" key="1">
    <citation type="journal article" date="2021" name="Hortic Res">
        <title>Chromosome-scale assembly of the Dendrobium chrysotoxum genome enhances the understanding of orchid evolution.</title>
        <authorList>
            <person name="Zhang Y."/>
            <person name="Zhang G.Q."/>
            <person name="Zhang D."/>
            <person name="Liu X.D."/>
            <person name="Xu X.Y."/>
            <person name="Sun W.H."/>
            <person name="Yu X."/>
            <person name="Zhu X."/>
            <person name="Wang Z.W."/>
            <person name="Zhao X."/>
            <person name="Zhong W.Y."/>
            <person name="Chen H."/>
            <person name="Yin W.L."/>
            <person name="Huang T."/>
            <person name="Niu S.C."/>
            <person name="Liu Z.J."/>
        </authorList>
    </citation>
    <scope>NUCLEOTIDE SEQUENCE [LARGE SCALE GENOMIC DNA]</scope>
    <source>
        <strain evidence="1">Lindl</strain>
    </source>
</reference>
<gene>
    <name evidence="1" type="ORF">IEQ34_016692</name>
</gene>
<proteinExistence type="predicted"/>
<comment type="caution">
    <text evidence="1">The sequence shown here is derived from an EMBL/GenBank/DDBJ whole genome shotgun (WGS) entry which is preliminary data.</text>
</comment>
<evidence type="ECO:0008006" key="3">
    <source>
        <dbReference type="Google" id="ProtNLM"/>
    </source>
</evidence>
<dbReference type="InterPro" id="IPR038765">
    <property type="entry name" value="Papain-like_cys_pep_sf"/>
</dbReference>
<name>A0AAV7GGB5_DENCH</name>
<keyword evidence="2" id="KW-1185">Reference proteome</keyword>
<dbReference type="Gene3D" id="3.40.395.10">
    <property type="entry name" value="Adenoviral Proteinase, Chain A"/>
    <property type="match status" value="1"/>
</dbReference>
<protein>
    <recommendedName>
        <fullName evidence="3">Ubiquitin-like protease family profile domain-containing protein</fullName>
    </recommendedName>
</protein>
<evidence type="ECO:0000313" key="2">
    <source>
        <dbReference type="Proteomes" id="UP000775213"/>
    </source>
</evidence>